<reference evidence="1" key="1">
    <citation type="submission" date="2021-12" db="EMBL/GenBank/DDBJ databases">
        <authorList>
            <person name="King R."/>
        </authorList>
    </citation>
    <scope>NUCLEOTIDE SEQUENCE</scope>
</reference>
<dbReference type="InterPro" id="IPR008614">
    <property type="entry name" value="FIBP"/>
</dbReference>
<dbReference type="KEGG" id="btab:109044130"/>
<dbReference type="Pfam" id="PF05427">
    <property type="entry name" value="FIBP"/>
    <property type="match status" value="1"/>
</dbReference>
<dbReference type="PANTHER" id="PTHR13223">
    <property type="entry name" value="ACIDIC FIBROBLAST GROWTH FACTOR INTRACELLULAR BINDING PROTEIN"/>
    <property type="match status" value="1"/>
</dbReference>
<keyword evidence="2" id="KW-1185">Reference proteome</keyword>
<dbReference type="PANTHER" id="PTHR13223:SF2">
    <property type="entry name" value="ACIDIC FIBROBLAST GROWTH FACTOR INTRACELLULAR-BINDING PROTEIN"/>
    <property type="match status" value="1"/>
</dbReference>
<dbReference type="AlphaFoldDB" id="A0A9P0G1H3"/>
<dbReference type="GO" id="GO:0005634">
    <property type="term" value="C:nucleus"/>
    <property type="evidence" value="ECO:0007669"/>
    <property type="project" value="TreeGrafter"/>
</dbReference>
<sequence length="359" mass="42383">MYTDLDVFISNYTVVDPMIFKLWLNGKSSSEAVEILQKQKFAEIDTPFDLLLSDIHNHYQTYDLMEKHLHHPKHLENQLAFQIEPQTRSFLIKSYFSLDDPVVREILNKRISSRHRKDLDEVSDKTGVPLRSCRRQFENIKRIYKINEDLRGSITKNICSLFLLPEDLGRTYGTIVFLGRMKFELGKRKLQHVSFAELENCVTVIMKYWTYSEPNTEYYDDTLLDREFLDDLKDIKIIQDKDKEHKHLVCQQLRPSLLEKNFSEIESNFRVYARGLTSIALHLNRTRDLRSFFLLIFENVIDPVKTVNWSLVDLKSFLSAFTICALQVDAFREASVKTVWERFMNVITHCVSVLYHPQI</sequence>
<protein>
    <recommendedName>
        <fullName evidence="3">Acidic fibroblast growth factor intracellular-binding protein</fullName>
    </recommendedName>
</protein>
<gene>
    <name evidence="1" type="ORF">BEMITA_LOCUS4318</name>
</gene>
<name>A0A9P0G1H3_BEMTA</name>
<organism evidence="1 2">
    <name type="scientific">Bemisia tabaci</name>
    <name type="common">Sweetpotato whitefly</name>
    <name type="synonym">Aleurodes tabaci</name>
    <dbReference type="NCBI Taxonomy" id="7038"/>
    <lineage>
        <taxon>Eukaryota</taxon>
        <taxon>Metazoa</taxon>
        <taxon>Ecdysozoa</taxon>
        <taxon>Arthropoda</taxon>
        <taxon>Hexapoda</taxon>
        <taxon>Insecta</taxon>
        <taxon>Pterygota</taxon>
        <taxon>Neoptera</taxon>
        <taxon>Paraneoptera</taxon>
        <taxon>Hemiptera</taxon>
        <taxon>Sternorrhyncha</taxon>
        <taxon>Aleyrodoidea</taxon>
        <taxon>Aleyrodidae</taxon>
        <taxon>Aleyrodinae</taxon>
        <taxon>Bemisia</taxon>
    </lineage>
</organism>
<evidence type="ECO:0008006" key="3">
    <source>
        <dbReference type="Google" id="ProtNLM"/>
    </source>
</evidence>
<evidence type="ECO:0000313" key="1">
    <source>
        <dbReference type="EMBL" id="CAH0766484.1"/>
    </source>
</evidence>
<dbReference type="OrthoDB" id="16955at2759"/>
<proteinExistence type="predicted"/>
<dbReference type="EMBL" id="OU963863">
    <property type="protein sequence ID" value="CAH0766484.1"/>
    <property type="molecule type" value="Genomic_DNA"/>
</dbReference>
<dbReference type="Proteomes" id="UP001152759">
    <property type="component" value="Chromosome 2"/>
</dbReference>
<accession>A0A9P0G1H3</accession>
<evidence type="ECO:0000313" key="2">
    <source>
        <dbReference type="Proteomes" id="UP001152759"/>
    </source>
</evidence>